<evidence type="ECO:0000313" key="2">
    <source>
        <dbReference type="Proteomes" id="UP001501237"/>
    </source>
</evidence>
<keyword evidence="2" id="KW-1185">Reference proteome</keyword>
<dbReference type="EMBL" id="BAAAUV010000013">
    <property type="protein sequence ID" value="GAA3223862.1"/>
    <property type="molecule type" value="Genomic_DNA"/>
</dbReference>
<dbReference type="Proteomes" id="UP001501237">
    <property type="component" value="Unassembled WGS sequence"/>
</dbReference>
<comment type="caution">
    <text evidence="1">The sequence shown here is derived from an EMBL/GenBank/DDBJ whole genome shotgun (WGS) entry which is preliminary data.</text>
</comment>
<name>A0ABP6QEX8_9ACTN</name>
<protein>
    <submittedName>
        <fullName evidence="1">Uncharacterized protein</fullName>
    </submittedName>
</protein>
<sequence>MGMDELEAYWRLERYRVTPVDLIEIDEAVLRRRRGRMPAWGPGFSGVPELAPCPFRDRLDAFVAGGPPALLVRGLGEKGVREVRADAGGVGVESMGAGSMAVGSVGVGGVDEDGGGRGSVGDAADDLLEVVGARLGVSGGEAEMAFEVVLCPPGGRDFGVGLTLSGEETVPVRLSAGELLVVRSAGAEVSPLPPTGDGLYLRLAAR</sequence>
<proteinExistence type="predicted"/>
<evidence type="ECO:0000313" key="1">
    <source>
        <dbReference type="EMBL" id="GAA3223862.1"/>
    </source>
</evidence>
<reference evidence="2" key="1">
    <citation type="journal article" date="2019" name="Int. J. Syst. Evol. Microbiol.">
        <title>The Global Catalogue of Microorganisms (GCM) 10K type strain sequencing project: providing services to taxonomists for standard genome sequencing and annotation.</title>
        <authorList>
            <consortium name="The Broad Institute Genomics Platform"/>
            <consortium name="The Broad Institute Genome Sequencing Center for Infectious Disease"/>
            <person name="Wu L."/>
            <person name="Ma J."/>
        </authorList>
    </citation>
    <scope>NUCLEOTIDE SEQUENCE [LARGE SCALE GENOMIC DNA]</scope>
    <source>
        <strain evidence="2">JCM 9377</strain>
    </source>
</reference>
<accession>A0ABP6QEX8</accession>
<organism evidence="1 2">
    <name type="scientific">Actinocorallia longicatena</name>
    <dbReference type="NCBI Taxonomy" id="111803"/>
    <lineage>
        <taxon>Bacteria</taxon>
        <taxon>Bacillati</taxon>
        <taxon>Actinomycetota</taxon>
        <taxon>Actinomycetes</taxon>
        <taxon>Streptosporangiales</taxon>
        <taxon>Thermomonosporaceae</taxon>
        <taxon>Actinocorallia</taxon>
    </lineage>
</organism>
<gene>
    <name evidence="1" type="ORF">GCM10010468_50630</name>
</gene>